<comment type="caution">
    <text evidence="2">The sequence shown here is derived from an EMBL/GenBank/DDBJ whole genome shotgun (WGS) entry which is preliminary data.</text>
</comment>
<accession>X1NKB3</accession>
<evidence type="ECO:0000313" key="2">
    <source>
        <dbReference type="EMBL" id="GAI19124.1"/>
    </source>
</evidence>
<proteinExistence type="predicted"/>
<dbReference type="InterPro" id="IPR054399">
    <property type="entry name" value="Fervidolysin-like_N_prodom"/>
</dbReference>
<organism evidence="2">
    <name type="scientific">marine sediment metagenome</name>
    <dbReference type="NCBI Taxonomy" id="412755"/>
    <lineage>
        <taxon>unclassified sequences</taxon>
        <taxon>metagenomes</taxon>
        <taxon>ecological metagenomes</taxon>
    </lineage>
</organism>
<dbReference type="EMBL" id="BARV01022296">
    <property type="protein sequence ID" value="GAI19124.1"/>
    <property type="molecule type" value="Genomic_DNA"/>
</dbReference>
<evidence type="ECO:0000259" key="1">
    <source>
        <dbReference type="Pfam" id="PF22148"/>
    </source>
</evidence>
<feature type="domain" description="Fervidolysin-like N-terminal prodomain" evidence="1">
    <location>
        <begin position="30"/>
        <end position="86"/>
    </location>
</feature>
<feature type="non-terminal residue" evidence="2">
    <location>
        <position position="95"/>
    </location>
</feature>
<gene>
    <name evidence="2" type="ORF">S06H3_36779</name>
</gene>
<dbReference type="AlphaFoldDB" id="X1NKB3"/>
<dbReference type="Pfam" id="PF22148">
    <property type="entry name" value="Fervidolysin_NPro-like"/>
    <property type="match status" value="1"/>
</dbReference>
<reference evidence="2" key="1">
    <citation type="journal article" date="2014" name="Front. Microbiol.">
        <title>High frequency of phylogenetically diverse reductive dehalogenase-homologous genes in deep subseafloor sedimentary metagenomes.</title>
        <authorList>
            <person name="Kawai M."/>
            <person name="Futagami T."/>
            <person name="Toyoda A."/>
            <person name="Takaki Y."/>
            <person name="Nishi S."/>
            <person name="Hori S."/>
            <person name="Arai W."/>
            <person name="Tsubouchi T."/>
            <person name="Morono Y."/>
            <person name="Uchiyama I."/>
            <person name="Ito T."/>
            <person name="Fujiyama A."/>
            <person name="Inagaki F."/>
            <person name="Takami H."/>
        </authorList>
    </citation>
    <scope>NUCLEOTIDE SEQUENCE</scope>
    <source>
        <strain evidence="2">Expedition CK06-06</strain>
    </source>
</reference>
<sequence length="95" mass="10276">MKHTRKVLPAIIVLSLLLSLAGFGSPVFADDSQGENLASDRLIVQFESGTSESDMAQVHQEVGGKLETTIPELGVQVVTVPQHLSFPKSRAYRSL</sequence>
<name>X1NKB3_9ZZZZ</name>
<protein>
    <recommendedName>
        <fullName evidence="1">Fervidolysin-like N-terminal prodomain domain-containing protein</fullName>
    </recommendedName>
</protein>